<evidence type="ECO:0000259" key="1">
    <source>
        <dbReference type="Pfam" id="PF01863"/>
    </source>
</evidence>
<protein>
    <recommendedName>
        <fullName evidence="1">YgjP-like metallopeptidase domain-containing protein</fullName>
    </recommendedName>
</protein>
<organism evidence="2 3">
    <name type="scientific">Croceicoccus mobilis</name>
    <dbReference type="NCBI Taxonomy" id="1703339"/>
    <lineage>
        <taxon>Bacteria</taxon>
        <taxon>Pseudomonadati</taxon>
        <taxon>Pseudomonadota</taxon>
        <taxon>Alphaproteobacteria</taxon>
        <taxon>Sphingomonadales</taxon>
        <taxon>Erythrobacteraceae</taxon>
        <taxon>Croceicoccus</taxon>
    </lineage>
</organism>
<dbReference type="Pfam" id="PF01863">
    <property type="entry name" value="YgjP-like"/>
    <property type="match status" value="1"/>
</dbReference>
<sequence length="253" mass="28102">MTGRARRGLENFLSRRAAPARELRDRIDLPEGPLPLLVRTHSTARRMTLRLSPDGGEARVTVPLGVPLSEGAAFARSRVTWLSGQRRAVPAARTVKSGEIVAFRGQDITIAWDAAHPRTPRIAGEELRLGGPAESLASRIQRWMEAQALELCRDDLAHYCARAGVTPPGIRLSRAQRRWGSCSSEGTVRINWRLIMAPDAVRRSVVAHEVAHLVHFDHSPAFYTLLEGIFDDDLRAADRWLKRHGRGLYAAFG</sequence>
<dbReference type="PANTHER" id="PTHR30399">
    <property type="entry name" value="UNCHARACTERIZED PROTEIN YGJP"/>
    <property type="match status" value="1"/>
</dbReference>
<evidence type="ECO:0000313" key="2">
    <source>
        <dbReference type="EMBL" id="GGD79229.1"/>
    </source>
</evidence>
<keyword evidence="3" id="KW-1185">Reference proteome</keyword>
<dbReference type="InterPro" id="IPR002725">
    <property type="entry name" value="YgjP-like_metallopeptidase"/>
</dbReference>
<evidence type="ECO:0000313" key="3">
    <source>
        <dbReference type="Proteomes" id="UP000612349"/>
    </source>
</evidence>
<proteinExistence type="predicted"/>
<gene>
    <name evidence="2" type="ORF">GCM10010990_31380</name>
</gene>
<name>A0A916Z6T2_9SPHN</name>
<reference evidence="2" key="1">
    <citation type="journal article" date="2014" name="Int. J. Syst. Evol. Microbiol.">
        <title>Complete genome sequence of Corynebacterium casei LMG S-19264T (=DSM 44701T), isolated from a smear-ripened cheese.</title>
        <authorList>
            <consortium name="US DOE Joint Genome Institute (JGI-PGF)"/>
            <person name="Walter F."/>
            <person name="Albersmeier A."/>
            <person name="Kalinowski J."/>
            <person name="Ruckert C."/>
        </authorList>
    </citation>
    <scope>NUCLEOTIDE SEQUENCE</scope>
    <source>
        <strain evidence="2">CGMCC 1.15360</strain>
    </source>
</reference>
<dbReference type="InterPro" id="IPR053136">
    <property type="entry name" value="UTP_pyrophosphatase-like"/>
</dbReference>
<dbReference type="AlphaFoldDB" id="A0A916Z6T2"/>
<accession>A0A916Z6T2</accession>
<dbReference type="EMBL" id="BMIP01000008">
    <property type="protein sequence ID" value="GGD79229.1"/>
    <property type="molecule type" value="Genomic_DNA"/>
</dbReference>
<reference evidence="2" key="2">
    <citation type="submission" date="2020-09" db="EMBL/GenBank/DDBJ databases">
        <authorList>
            <person name="Sun Q."/>
            <person name="Zhou Y."/>
        </authorList>
    </citation>
    <scope>NUCLEOTIDE SEQUENCE</scope>
    <source>
        <strain evidence="2">CGMCC 1.15360</strain>
    </source>
</reference>
<comment type="caution">
    <text evidence="2">The sequence shown here is derived from an EMBL/GenBank/DDBJ whole genome shotgun (WGS) entry which is preliminary data.</text>
</comment>
<dbReference type="OrthoDB" id="9795402at2"/>
<dbReference type="Proteomes" id="UP000612349">
    <property type="component" value="Unassembled WGS sequence"/>
</dbReference>
<dbReference type="RefSeq" id="WP_082922192.1">
    <property type="nucleotide sequence ID" value="NZ_BMIP01000008.1"/>
</dbReference>
<dbReference type="PANTHER" id="PTHR30399:SF1">
    <property type="entry name" value="UTP PYROPHOSPHATASE"/>
    <property type="match status" value="1"/>
</dbReference>
<dbReference type="Gene3D" id="3.30.2010.10">
    <property type="entry name" value="Metalloproteases ('zincins'), catalytic domain"/>
    <property type="match status" value="1"/>
</dbReference>
<feature type="domain" description="YgjP-like metallopeptidase" evidence="1">
    <location>
        <begin position="47"/>
        <end position="244"/>
    </location>
</feature>
<dbReference type="CDD" id="cd07344">
    <property type="entry name" value="M48_yhfN_like"/>
    <property type="match status" value="1"/>
</dbReference>